<dbReference type="Proteomes" id="UP000007350">
    <property type="component" value="Unassembled WGS sequence"/>
</dbReference>
<accession>K2M7Y4</accession>
<gene>
    <name evidence="2" type="ORF">MOQ_005061</name>
</gene>
<evidence type="ECO:0000313" key="3">
    <source>
        <dbReference type="Proteomes" id="UP000007350"/>
    </source>
</evidence>
<organism evidence="2 3">
    <name type="scientific">Trypanosoma cruzi marinkellei</name>
    <dbReference type="NCBI Taxonomy" id="85056"/>
    <lineage>
        <taxon>Eukaryota</taxon>
        <taxon>Discoba</taxon>
        <taxon>Euglenozoa</taxon>
        <taxon>Kinetoplastea</taxon>
        <taxon>Metakinetoplastina</taxon>
        <taxon>Trypanosomatida</taxon>
        <taxon>Trypanosomatidae</taxon>
        <taxon>Trypanosoma</taxon>
        <taxon>Schizotrypanum</taxon>
    </lineage>
</organism>
<reference evidence="2 3" key="1">
    <citation type="journal article" date="2012" name="BMC Genomics">
        <title>Comparative genomic analysis of human infective Trypanosoma cruzi lineages with the bat-restricted subspecies T. cruzi marinkellei.</title>
        <authorList>
            <person name="Franzen O."/>
            <person name="Talavera-Lopez C."/>
            <person name="Ochaya S."/>
            <person name="Butler C.E."/>
            <person name="Messenger L.A."/>
            <person name="Lewis M.D."/>
            <person name="Llewellyn M.S."/>
            <person name="Marinkelle C.J."/>
            <person name="Tyler K.M."/>
            <person name="Miles M.A."/>
            <person name="Andersson B."/>
        </authorList>
    </citation>
    <scope>NUCLEOTIDE SEQUENCE [LARGE SCALE GENOMIC DNA]</scope>
    <source>
        <strain evidence="2 3">B7</strain>
    </source>
</reference>
<proteinExistence type="predicted"/>
<name>K2M7Y4_TRYCR</name>
<keyword evidence="3" id="KW-1185">Reference proteome</keyword>
<evidence type="ECO:0000313" key="2">
    <source>
        <dbReference type="EMBL" id="EKF31108.1"/>
    </source>
</evidence>
<feature type="region of interest" description="Disordered" evidence="1">
    <location>
        <begin position="60"/>
        <end position="91"/>
    </location>
</feature>
<comment type="caution">
    <text evidence="2">The sequence shown here is derived from an EMBL/GenBank/DDBJ whole genome shotgun (WGS) entry which is preliminary data.</text>
</comment>
<dbReference type="OrthoDB" id="263068at2759"/>
<dbReference type="AlphaFoldDB" id="K2M7Y4"/>
<protein>
    <submittedName>
        <fullName evidence="2">Uncharacterized protein</fullName>
    </submittedName>
</protein>
<sequence>MFLVGRGALRWKVVPQLRTHAGRGGTTTTTRGVTACVGGIWPLPFACPVSGAIVTQRRFNATSSGDGESTEKGASSPGLSDAPAASSTVSQQEAMERLLEEIQVVLSRPVPIGSLFRALSPTSRKTLVKNKEPLEQLLMRYPEHFALYQQGNVKSKTIYCAPPHLVPSTARRMVFEEPPVVAAVSSSSAQSKDGKGINERILQHDPFAERQKRINTVLQYIPNEWSAFTDLNIPEEVRVKCMGKPFVRAFHYFEKYPQYFEVRQQGIADHSFYVRRSLALQRKTEKPP</sequence>
<dbReference type="EMBL" id="AHKC01011054">
    <property type="protein sequence ID" value="EKF31108.1"/>
    <property type="molecule type" value="Genomic_DNA"/>
</dbReference>
<evidence type="ECO:0000256" key="1">
    <source>
        <dbReference type="SAM" id="MobiDB-lite"/>
    </source>
</evidence>